<evidence type="ECO:0000313" key="1">
    <source>
        <dbReference type="EMBL" id="EPF20439.1"/>
    </source>
</evidence>
<dbReference type="HOGENOM" id="CLU_3197642_0_0_6"/>
<name>S3K5U1_9ENTR</name>
<evidence type="ECO:0000313" key="2">
    <source>
        <dbReference type="Proteomes" id="UP000014585"/>
    </source>
</evidence>
<comment type="caution">
    <text evidence="1">The sequence shown here is derived from an EMBL/GenBank/DDBJ whole genome shotgun (WGS) entry which is preliminary data.</text>
</comment>
<dbReference type="AlphaFoldDB" id="S3K5U1"/>
<protein>
    <submittedName>
        <fullName evidence="1">Uncharacterized protein</fullName>
    </submittedName>
</protein>
<reference evidence="1 2" key="1">
    <citation type="submission" date="2013-04" db="EMBL/GenBank/DDBJ databases">
        <authorList>
            <person name="Weinstock G."/>
            <person name="Sodergren E."/>
            <person name="Lobos E.A."/>
            <person name="Fulton L."/>
            <person name="Fulton R."/>
            <person name="Courtney L."/>
            <person name="Fronick C."/>
            <person name="O'Laughlin M."/>
            <person name="Godfrey J."/>
            <person name="Wilson R.M."/>
            <person name="Miner T."/>
            <person name="Farmer C."/>
            <person name="Delehaunty K."/>
            <person name="Cordes M."/>
            <person name="Minx P."/>
            <person name="Tomlinson C."/>
            <person name="Chen J."/>
            <person name="Wollam A."/>
            <person name="Pepin K.H."/>
            <person name="Palsikar V.B."/>
            <person name="Zhang X."/>
            <person name="Suruliraj S."/>
            <person name="Perna N.T."/>
            <person name="Plunkett G."/>
            <person name="Warren W."/>
            <person name="Mitreva M."/>
            <person name="Mardis E.R."/>
            <person name="Wilson R.K."/>
        </authorList>
    </citation>
    <scope>NUCLEOTIDE SEQUENCE [LARGE SCALE GENOMIC DNA]</scope>
    <source>
        <strain evidence="1 2">DSM 4568</strain>
    </source>
</reference>
<dbReference type="EMBL" id="ATDT01000003">
    <property type="protein sequence ID" value="EPF20439.1"/>
    <property type="molecule type" value="Genomic_DNA"/>
</dbReference>
<proteinExistence type="predicted"/>
<accession>S3K5U1</accession>
<sequence>MSVPACTSQTASSKISFKGIYDSFQPLIFKWYQAIMCCKSCKNNG</sequence>
<dbReference type="Proteomes" id="UP000014585">
    <property type="component" value="Unassembled WGS sequence"/>
</dbReference>
<organism evidence="1 2">
    <name type="scientific">Cedecea davisae DSM 4568</name>
    <dbReference type="NCBI Taxonomy" id="566551"/>
    <lineage>
        <taxon>Bacteria</taxon>
        <taxon>Pseudomonadati</taxon>
        <taxon>Pseudomonadota</taxon>
        <taxon>Gammaproteobacteria</taxon>
        <taxon>Enterobacterales</taxon>
        <taxon>Enterobacteriaceae</taxon>
        <taxon>Cedecea</taxon>
    </lineage>
</organism>
<gene>
    <name evidence="1" type="ORF">HMPREF0201_00165</name>
</gene>